<accession>A0A814TKF3</accession>
<dbReference type="EMBL" id="CAJNOI010000180">
    <property type="protein sequence ID" value="CAF1162585.1"/>
    <property type="molecule type" value="Genomic_DNA"/>
</dbReference>
<sequence length="629" mass="73448">MSVDIRSSTAAVPEDSNSILIDGSKVRSKFGHVAKFTSSEDNISNDDELYPTPIGKISQIYSSCDQQIDNPDYFDKYFLNNQFIGLNKEELKSYINNNYWKRIRWIVGISYCVFIFLLFVGAIISILISPKCPHKSKLHWYEKDIIYDIDIQMFRDSNRDGHGDIKGLHEKFDYFEKNFIKTILFRSTIFSNQDKFDLLTINPQVANETNLQNFRKILHRKDMNLMIDLPLSSTNDINGSQWYGNIQPLSNKIKNTCEENTLNLACRYFLSYGRLPLDFNQLEIVNEAEIRLRYWLSTQKFDGVRVDLPLEFNEETGLYNISYKTIHQWNFIKNDIEKNTKTKLILYDIPFDLNNLITENDLHKKITHPVIYNQSLVNAKQLNQRIQSFKFNHLPVPKFWQFGSLRIDDEIQNNLSKQSLLTMAMLFGGTPVVLYGEELGLEQKKSRVMLWTPDKPSGGFSSCVTTDCLRLFALYNIDPSKTNVKREEAIHGNEQDSLLILFRYLAKLRRSESFQFGLLETGYDIETNIFWFIREAAGFRGYIIVLNLNEKGKEINHLSLHELTNYLIPKSISYEYQWPKTYFQTSNKTHINSDNLFLHPQSISIFSWKSKLIQPNILFKKAENHLANP</sequence>
<proteinExistence type="predicted"/>
<comment type="caution">
    <text evidence="3">The sequence shown here is derived from an EMBL/GenBank/DDBJ whole genome shotgun (WGS) entry which is preliminary data.</text>
</comment>
<keyword evidence="1" id="KW-0472">Membrane</keyword>
<dbReference type="EMBL" id="CAJNOM010000265">
    <property type="protein sequence ID" value="CAF1300437.1"/>
    <property type="molecule type" value="Genomic_DNA"/>
</dbReference>
<dbReference type="InterPro" id="IPR031984">
    <property type="entry name" value="SLC3A2_N"/>
</dbReference>
<dbReference type="Pfam" id="PF00128">
    <property type="entry name" value="Alpha-amylase"/>
    <property type="match status" value="1"/>
</dbReference>
<evidence type="ECO:0000256" key="1">
    <source>
        <dbReference type="SAM" id="Phobius"/>
    </source>
</evidence>
<evidence type="ECO:0000313" key="4">
    <source>
        <dbReference type="EMBL" id="CAF1300437.1"/>
    </source>
</evidence>
<dbReference type="PANTHER" id="PTHR46673:SF1">
    <property type="entry name" value="4F2 CELL-SURFACE ANTIGEN HEAVY CHAIN"/>
    <property type="match status" value="1"/>
</dbReference>
<dbReference type="SUPFAM" id="SSF51445">
    <property type="entry name" value="(Trans)glycosidases"/>
    <property type="match status" value="1"/>
</dbReference>
<dbReference type="GO" id="GO:1903801">
    <property type="term" value="P:L-leucine import across plasma membrane"/>
    <property type="evidence" value="ECO:0007669"/>
    <property type="project" value="TreeGrafter"/>
</dbReference>
<dbReference type="InterPro" id="IPR042280">
    <property type="entry name" value="SLC3A2"/>
</dbReference>
<dbReference type="Proteomes" id="UP000663877">
    <property type="component" value="Unassembled WGS sequence"/>
</dbReference>
<dbReference type="InterPro" id="IPR006047">
    <property type="entry name" value="GH13_cat_dom"/>
</dbReference>
<evidence type="ECO:0000259" key="2">
    <source>
        <dbReference type="SMART" id="SM00642"/>
    </source>
</evidence>
<protein>
    <recommendedName>
        <fullName evidence="2">Glycosyl hydrolase family 13 catalytic domain-containing protein</fullName>
    </recommendedName>
</protein>
<dbReference type="Pfam" id="PF16028">
    <property type="entry name" value="SLC3A2_N"/>
    <property type="match status" value="1"/>
</dbReference>
<name>A0A814TKF3_9BILA</name>
<dbReference type="OrthoDB" id="1740265at2759"/>
<dbReference type="GO" id="GO:0015173">
    <property type="term" value="F:aromatic amino acid transmembrane transporter activity"/>
    <property type="evidence" value="ECO:0007669"/>
    <property type="project" value="TreeGrafter"/>
</dbReference>
<dbReference type="Proteomes" id="UP000663832">
    <property type="component" value="Unassembled WGS sequence"/>
</dbReference>
<gene>
    <name evidence="3" type="ORF">BJG266_LOCUS24723</name>
    <name evidence="4" type="ORF">QVE165_LOCUS31214</name>
</gene>
<evidence type="ECO:0000313" key="5">
    <source>
        <dbReference type="Proteomes" id="UP000663832"/>
    </source>
</evidence>
<dbReference type="InterPro" id="IPR017853">
    <property type="entry name" value="GH"/>
</dbReference>
<evidence type="ECO:0000313" key="3">
    <source>
        <dbReference type="EMBL" id="CAF1162585.1"/>
    </source>
</evidence>
<dbReference type="PANTHER" id="PTHR46673">
    <property type="entry name" value="4F2 CELL-SURFACE ANTIGEN HEAVY CHAIN"/>
    <property type="match status" value="1"/>
</dbReference>
<dbReference type="GO" id="GO:0005975">
    <property type="term" value="P:carbohydrate metabolic process"/>
    <property type="evidence" value="ECO:0007669"/>
    <property type="project" value="InterPro"/>
</dbReference>
<dbReference type="GO" id="GO:0015823">
    <property type="term" value="P:phenylalanine transport"/>
    <property type="evidence" value="ECO:0007669"/>
    <property type="project" value="TreeGrafter"/>
</dbReference>
<organism evidence="3 6">
    <name type="scientific">Adineta steineri</name>
    <dbReference type="NCBI Taxonomy" id="433720"/>
    <lineage>
        <taxon>Eukaryota</taxon>
        <taxon>Metazoa</taxon>
        <taxon>Spiralia</taxon>
        <taxon>Gnathifera</taxon>
        <taxon>Rotifera</taxon>
        <taxon>Eurotatoria</taxon>
        <taxon>Bdelloidea</taxon>
        <taxon>Adinetida</taxon>
        <taxon>Adinetidae</taxon>
        <taxon>Adineta</taxon>
    </lineage>
</organism>
<keyword evidence="5" id="KW-1185">Reference proteome</keyword>
<dbReference type="GO" id="GO:0015190">
    <property type="term" value="F:L-leucine transmembrane transporter activity"/>
    <property type="evidence" value="ECO:0007669"/>
    <property type="project" value="TreeGrafter"/>
</dbReference>
<reference evidence="3" key="1">
    <citation type="submission" date="2021-02" db="EMBL/GenBank/DDBJ databases">
        <authorList>
            <person name="Nowell W R."/>
        </authorList>
    </citation>
    <scope>NUCLEOTIDE SEQUENCE</scope>
</reference>
<keyword evidence="1" id="KW-0812">Transmembrane</keyword>
<dbReference type="AlphaFoldDB" id="A0A814TKF3"/>
<dbReference type="GO" id="GO:0016323">
    <property type="term" value="C:basolateral plasma membrane"/>
    <property type="evidence" value="ECO:0007669"/>
    <property type="project" value="TreeGrafter"/>
</dbReference>
<dbReference type="GO" id="GO:0015180">
    <property type="term" value="F:L-alanine transmembrane transporter activity"/>
    <property type="evidence" value="ECO:0007669"/>
    <property type="project" value="TreeGrafter"/>
</dbReference>
<dbReference type="GO" id="GO:1904273">
    <property type="term" value="P:L-alanine import across plasma membrane"/>
    <property type="evidence" value="ECO:0007669"/>
    <property type="project" value="TreeGrafter"/>
</dbReference>
<feature type="domain" description="Glycosyl hydrolase family 13 catalytic" evidence="2">
    <location>
        <begin position="148"/>
        <end position="478"/>
    </location>
</feature>
<dbReference type="Gene3D" id="3.20.20.80">
    <property type="entry name" value="Glycosidases"/>
    <property type="match status" value="1"/>
</dbReference>
<dbReference type="SMART" id="SM00642">
    <property type="entry name" value="Aamy"/>
    <property type="match status" value="1"/>
</dbReference>
<keyword evidence="1" id="KW-1133">Transmembrane helix</keyword>
<dbReference type="GO" id="GO:0016324">
    <property type="term" value="C:apical plasma membrane"/>
    <property type="evidence" value="ECO:0007669"/>
    <property type="project" value="TreeGrafter"/>
</dbReference>
<feature type="transmembrane region" description="Helical" evidence="1">
    <location>
        <begin position="105"/>
        <end position="128"/>
    </location>
</feature>
<evidence type="ECO:0000313" key="6">
    <source>
        <dbReference type="Proteomes" id="UP000663877"/>
    </source>
</evidence>